<evidence type="ECO:0000256" key="1">
    <source>
        <dbReference type="SAM" id="Phobius"/>
    </source>
</evidence>
<protein>
    <recommendedName>
        <fullName evidence="4">Late embryogenesis abundant protein LEA-2 subgroup domain-containing protein</fullName>
    </recommendedName>
</protein>
<name>A0A835AYH3_9POAL</name>
<keyword evidence="3" id="KW-1185">Reference proteome</keyword>
<dbReference type="EMBL" id="JACEFO010002137">
    <property type="protein sequence ID" value="KAF8677936.1"/>
    <property type="molecule type" value="Genomic_DNA"/>
</dbReference>
<sequence length="383" mass="42209">MNSRRQYSLKEDLARAVNMILILLWVSTPLWVLFLRFLPPKFSVQVVGATGLDAPPVAHDGDAPISTAFNLTLHAANRRAVDRCYSNGEATVRYSGYTVAWGRTRAFCLGPKESRDVPLVAWADGVGLPPALRERMAAEWRDGAVELEVDVRPDVVVVQGEGWWRKAVWLDAVHHNSVPRLPATMPRPRSAAGQRPKFTLPQFLISDLCELALTVFLITIPWYYVFYSLPPQFSVQLEPTGDGLNVTAPAATAFHAELRASNRCASERCYGHGEGVVTYAGFTIASGSVPGFCMPGKGKMEVPFQMAGKDGVVLPEHLRERMSEENKVGALELEVQVRLFQEGGVASGRQSRMWCKARVGGAQPPETTMCTVFALQNMFDFNA</sequence>
<evidence type="ECO:0008006" key="4">
    <source>
        <dbReference type="Google" id="ProtNLM"/>
    </source>
</evidence>
<dbReference type="AlphaFoldDB" id="A0A835AYH3"/>
<dbReference type="OrthoDB" id="647957at2759"/>
<dbReference type="PANTHER" id="PTHR33994">
    <property type="entry name" value="OS04G0515000 PROTEIN"/>
    <property type="match status" value="1"/>
</dbReference>
<accession>A0A835AYH3</accession>
<feature type="transmembrane region" description="Helical" evidence="1">
    <location>
        <begin position="16"/>
        <end position="35"/>
    </location>
</feature>
<evidence type="ECO:0000313" key="2">
    <source>
        <dbReference type="EMBL" id="KAF8677936.1"/>
    </source>
</evidence>
<reference evidence="2" key="1">
    <citation type="submission" date="2020-07" db="EMBL/GenBank/DDBJ databases">
        <title>Genome sequence and genetic diversity analysis of an under-domesticated orphan crop, white fonio (Digitaria exilis).</title>
        <authorList>
            <person name="Bennetzen J.L."/>
            <person name="Chen S."/>
            <person name="Ma X."/>
            <person name="Wang X."/>
            <person name="Yssel A.E.J."/>
            <person name="Chaluvadi S.R."/>
            <person name="Johnson M."/>
            <person name="Gangashetty P."/>
            <person name="Hamidou F."/>
            <person name="Sanogo M.D."/>
            <person name="Zwaenepoel A."/>
            <person name="Wallace J."/>
            <person name="Van De Peer Y."/>
            <person name="Van Deynze A."/>
        </authorList>
    </citation>
    <scope>NUCLEOTIDE SEQUENCE</scope>
    <source>
        <tissue evidence="2">Leaves</tissue>
    </source>
</reference>
<gene>
    <name evidence="2" type="ORF">HU200_046292</name>
</gene>
<organism evidence="2 3">
    <name type="scientific">Digitaria exilis</name>
    <dbReference type="NCBI Taxonomy" id="1010633"/>
    <lineage>
        <taxon>Eukaryota</taxon>
        <taxon>Viridiplantae</taxon>
        <taxon>Streptophyta</taxon>
        <taxon>Embryophyta</taxon>
        <taxon>Tracheophyta</taxon>
        <taxon>Spermatophyta</taxon>
        <taxon>Magnoliopsida</taxon>
        <taxon>Liliopsida</taxon>
        <taxon>Poales</taxon>
        <taxon>Poaceae</taxon>
        <taxon>PACMAD clade</taxon>
        <taxon>Panicoideae</taxon>
        <taxon>Panicodae</taxon>
        <taxon>Paniceae</taxon>
        <taxon>Anthephorinae</taxon>
        <taxon>Digitaria</taxon>
    </lineage>
</organism>
<dbReference type="Proteomes" id="UP000636709">
    <property type="component" value="Unassembled WGS sequence"/>
</dbReference>
<keyword evidence="1" id="KW-0472">Membrane</keyword>
<dbReference type="PANTHER" id="PTHR33994:SF38">
    <property type="entry name" value="LATE EMBRYOGENESIS ABUNDANT PROTEIN LEA-2 SUBGROUP DOMAIN-CONTAINING PROTEIN"/>
    <property type="match status" value="1"/>
</dbReference>
<comment type="caution">
    <text evidence="2">The sequence shown here is derived from an EMBL/GenBank/DDBJ whole genome shotgun (WGS) entry which is preliminary data.</text>
</comment>
<keyword evidence="1" id="KW-0812">Transmembrane</keyword>
<keyword evidence="1" id="KW-1133">Transmembrane helix</keyword>
<proteinExistence type="predicted"/>
<evidence type="ECO:0000313" key="3">
    <source>
        <dbReference type="Proteomes" id="UP000636709"/>
    </source>
</evidence>